<comment type="caution">
    <text evidence="1">The sequence shown here is derived from an EMBL/GenBank/DDBJ whole genome shotgun (WGS) entry which is preliminary data.</text>
</comment>
<proteinExistence type="predicted"/>
<protein>
    <submittedName>
        <fullName evidence="1">Uncharacterized protein</fullName>
    </submittedName>
</protein>
<gene>
    <name evidence="1" type="ORF">JMN37_06570</name>
</gene>
<name>A0AAW5HT18_9CORY</name>
<dbReference type="AlphaFoldDB" id="A0AAW5HT18"/>
<dbReference type="Proteomes" id="UP001205920">
    <property type="component" value="Unassembled WGS sequence"/>
</dbReference>
<dbReference type="RefSeq" id="WP_252931409.1">
    <property type="nucleotide sequence ID" value="NZ_JAEUWV010000007.1"/>
</dbReference>
<reference evidence="1 2" key="1">
    <citation type="submission" date="2021-01" db="EMBL/GenBank/DDBJ databases">
        <title>Identification and Characterization of Corynebacterium sp.</title>
        <authorList>
            <person name="Luo Q."/>
            <person name="Qu P."/>
            <person name="Chen Q."/>
        </authorList>
    </citation>
    <scope>NUCLEOTIDE SEQUENCE [LARGE SCALE GENOMIC DNA]</scope>
    <source>
        <strain evidence="1 2">MC-18</strain>
    </source>
</reference>
<keyword evidence="2" id="KW-1185">Reference proteome</keyword>
<sequence length="56" mass="6306">MNDGTTYLETRYQLRATTRITGTNYAETARIGMWCLVQQSNPGGLIRKVASDRRAV</sequence>
<organism evidence="1 2">
    <name type="scientific">Corynebacterium lipophilum</name>
    <dbReference type="NCBI Taxonomy" id="2804918"/>
    <lineage>
        <taxon>Bacteria</taxon>
        <taxon>Bacillati</taxon>
        <taxon>Actinomycetota</taxon>
        <taxon>Actinomycetes</taxon>
        <taxon>Mycobacteriales</taxon>
        <taxon>Corynebacteriaceae</taxon>
        <taxon>Corynebacterium</taxon>
    </lineage>
</organism>
<dbReference type="EMBL" id="JAEUWV010000007">
    <property type="protein sequence ID" value="MCO6394638.1"/>
    <property type="molecule type" value="Genomic_DNA"/>
</dbReference>
<evidence type="ECO:0000313" key="2">
    <source>
        <dbReference type="Proteomes" id="UP001205920"/>
    </source>
</evidence>
<evidence type="ECO:0000313" key="1">
    <source>
        <dbReference type="EMBL" id="MCO6394638.1"/>
    </source>
</evidence>
<accession>A0AAW5HT18</accession>